<reference evidence="1" key="1">
    <citation type="submission" date="2024-01" db="EMBL/GenBank/DDBJ databases">
        <title>Bank of Algae and Cyanobacteria of the Azores (BACA) strain genomes.</title>
        <authorList>
            <person name="Luz R."/>
            <person name="Cordeiro R."/>
            <person name="Fonseca A."/>
            <person name="Goncalves V."/>
        </authorList>
    </citation>
    <scope>NUCLEOTIDE SEQUENCE</scope>
    <source>
        <strain evidence="1">BACA0141</strain>
    </source>
</reference>
<sequence length="118" mass="13266">MPIEFALSQNVVAPLSSPLRDIPTKAKEEKGISILFINRTGSTLTSLQVSPAKTRRWNFNLLDKDLLDGQERSIKVSEGRSECRRDIRATFSNGSTVEDFDVDVCKNDIYTFTVVGLW</sequence>
<organism evidence="1 2">
    <name type="scientific">Tumidithrix elongata BACA0141</name>
    <dbReference type="NCBI Taxonomy" id="2716417"/>
    <lineage>
        <taxon>Bacteria</taxon>
        <taxon>Bacillati</taxon>
        <taxon>Cyanobacteriota</taxon>
        <taxon>Cyanophyceae</taxon>
        <taxon>Pseudanabaenales</taxon>
        <taxon>Pseudanabaenaceae</taxon>
        <taxon>Tumidithrix</taxon>
        <taxon>Tumidithrix elongata</taxon>
    </lineage>
</organism>
<keyword evidence="2" id="KW-1185">Reference proteome</keyword>
<dbReference type="Proteomes" id="UP001333818">
    <property type="component" value="Unassembled WGS sequence"/>
</dbReference>
<protein>
    <submittedName>
        <fullName evidence="1">Uncharacterized protein</fullName>
    </submittedName>
</protein>
<gene>
    <name evidence="1" type="ORF">V2H45_07375</name>
</gene>
<evidence type="ECO:0000313" key="1">
    <source>
        <dbReference type="EMBL" id="MEE3716560.1"/>
    </source>
</evidence>
<comment type="caution">
    <text evidence="1">The sequence shown here is derived from an EMBL/GenBank/DDBJ whole genome shotgun (WGS) entry which is preliminary data.</text>
</comment>
<dbReference type="AlphaFoldDB" id="A0AAW9PZ76"/>
<evidence type="ECO:0000313" key="2">
    <source>
        <dbReference type="Proteomes" id="UP001333818"/>
    </source>
</evidence>
<proteinExistence type="predicted"/>
<accession>A0AAW9PZ76</accession>
<dbReference type="EMBL" id="JAZBJZ010000021">
    <property type="protein sequence ID" value="MEE3716560.1"/>
    <property type="molecule type" value="Genomic_DNA"/>
</dbReference>
<name>A0AAW9PZ76_9CYAN</name>
<dbReference type="RefSeq" id="WP_330482988.1">
    <property type="nucleotide sequence ID" value="NZ_JAZBJZ010000021.1"/>
</dbReference>